<proteinExistence type="predicted"/>
<dbReference type="RefSeq" id="WP_084389387.1">
    <property type="nucleotide sequence ID" value="NZ_JBHSMX010000066.1"/>
</dbReference>
<keyword evidence="3" id="KW-1185">Reference proteome</keyword>
<sequence length="171" mass="18252">MKVHPITLPAFGAVIAGQGGMLAAILRGPTVDGIEQPPFALLVSDAAVGEFEDIAWGEYGKDVPGTSSRTDGKANTEAMALASCPAALKVRELTIDGHNDWYLPSLGELNSAAANVPELFSKDDWYWTSTQDSRDDAFVQDFEDGSSGWDGKGGEHRVRAFRAIPLDALNT</sequence>
<comment type="caution">
    <text evidence="2">The sequence shown here is derived from an EMBL/GenBank/DDBJ whole genome shotgun (WGS) entry which is preliminary data.</text>
</comment>
<feature type="domain" description="Lcl C-terminal" evidence="1">
    <location>
        <begin position="90"/>
        <end position="162"/>
    </location>
</feature>
<reference evidence="3" key="1">
    <citation type="journal article" date="2019" name="Int. J. Syst. Evol. Microbiol.">
        <title>The Global Catalogue of Microorganisms (GCM) 10K type strain sequencing project: providing services to taxonomists for standard genome sequencing and annotation.</title>
        <authorList>
            <consortium name="The Broad Institute Genomics Platform"/>
            <consortium name="The Broad Institute Genome Sequencing Center for Infectious Disease"/>
            <person name="Wu L."/>
            <person name="Ma J."/>
        </authorList>
    </citation>
    <scope>NUCLEOTIDE SEQUENCE [LARGE SCALE GENOMIC DNA]</scope>
    <source>
        <strain evidence="3">CGMCC 4.7277</strain>
    </source>
</reference>
<protein>
    <submittedName>
        <fullName evidence="2">DUF1566 domain-containing protein</fullName>
    </submittedName>
</protein>
<evidence type="ECO:0000259" key="1">
    <source>
        <dbReference type="Pfam" id="PF07603"/>
    </source>
</evidence>
<gene>
    <name evidence="2" type="ORF">ACFPP7_24555</name>
</gene>
<dbReference type="Pfam" id="PF07603">
    <property type="entry name" value="Lcl_C"/>
    <property type="match status" value="1"/>
</dbReference>
<dbReference type="Proteomes" id="UP001596084">
    <property type="component" value="Unassembled WGS sequence"/>
</dbReference>
<evidence type="ECO:0000313" key="3">
    <source>
        <dbReference type="Proteomes" id="UP001596084"/>
    </source>
</evidence>
<organism evidence="2 3">
    <name type="scientific">Polaromonas jejuensis</name>
    <dbReference type="NCBI Taxonomy" id="457502"/>
    <lineage>
        <taxon>Bacteria</taxon>
        <taxon>Pseudomonadati</taxon>
        <taxon>Pseudomonadota</taxon>
        <taxon>Betaproteobacteria</taxon>
        <taxon>Burkholderiales</taxon>
        <taxon>Comamonadaceae</taxon>
        <taxon>Polaromonas</taxon>
    </lineage>
</organism>
<accession>A0ABW0QGY9</accession>
<dbReference type="EMBL" id="JBHSMX010000066">
    <property type="protein sequence ID" value="MFC5524055.1"/>
    <property type="molecule type" value="Genomic_DNA"/>
</dbReference>
<evidence type="ECO:0000313" key="2">
    <source>
        <dbReference type="EMBL" id="MFC5524055.1"/>
    </source>
</evidence>
<dbReference type="InterPro" id="IPR011460">
    <property type="entry name" value="Lcl_C"/>
</dbReference>
<name>A0ABW0QGY9_9BURK</name>